<dbReference type="OrthoDB" id="46988at2759"/>
<sequence>MTIKTTYLLLYNALSSTLWLRIFLSVIAILLSPAPPSTDTSHAPIRTAINVYPNLELVTRWTQTLAIAEILHAATGLTRAPVTTTFTQVFTRCVQVWAVNYQHPEPTASSPAYAALLLAWSAADAVRYAYFGFLLAGMSVHVVKWLRYSLFIVLYPVGIGSEWWLMYKAAAATANPVGAGVFYFCLVLYVPGAFMMYSYMLKQRRKALKHQYKATSYSNTIGYRYAQNQNTYIMTTKGQSDVHIVENER</sequence>
<dbReference type="STRING" id="1245748.A0A229YZ23"/>
<comment type="function">
    <text evidence="13">Catalyzes the third of the four reactions of the long-chain fatty acids elongation cycle. This endoplasmic reticulum-bound enzymatic process, allows the addition of two carbons to the chain of long- and very long-chain fatty acids/VLCFAs per cycle. This enzyme catalyzes the dehydration of the 3-hydroxyacyl-CoA intermediate into trans-2,3-enoyl-CoA, within each cycle of fatty acid elongation. Thereby, it participates to the production of VLCFAs of different chain lengths that are involved in multiple biological processes as precursors of membrane lipids and lipid mediators.</text>
</comment>
<dbReference type="EC" id="4.2.1.134" evidence="4 13"/>
<evidence type="ECO:0000256" key="9">
    <source>
        <dbReference type="ARBA" id="ARBA00023098"/>
    </source>
</evidence>
<keyword evidence="7 13" id="KW-0276">Fatty acid metabolism</keyword>
<dbReference type="UniPathway" id="UPA00094"/>
<dbReference type="AlphaFoldDB" id="A0A229YZ23"/>
<keyword evidence="5 13" id="KW-0444">Lipid biosynthesis</keyword>
<comment type="subcellular location">
    <subcellularLocation>
        <location evidence="13">Endoplasmic reticulum membrane</location>
        <topology evidence="13">Multi-pass membrane protein</topology>
    </subcellularLocation>
    <subcellularLocation>
        <location evidence="1">Membrane</location>
        <topology evidence="1">Multi-pass membrane protein</topology>
    </subcellularLocation>
</comment>
<feature type="transmembrane region" description="Helical" evidence="13">
    <location>
        <begin position="112"/>
        <end position="136"/>
    </location>
</feature>
<evidence type="ECO:0000256" key="4">
    <source>
        <dbReference type="ARBA" id="ARBA00013122"/>
    </source>
</evidence>
<evidence type="ECO:0000256" key="10">
    <source>
        <dbReference type="ARBA" id="ARBA00023136"/>
    </source>
</evidence>
<keyword evidence="13" id="KW-0256">Endoplasmic reticulum</keyword>
<dbReference type="Proteomes" id="UP000215289">
    <property type="component" value="Unassembled WGS sequence"/>
</dbReference>
<evidence type="ECO:0000256" key="2">
    <source>
        <dbReference type="ARBA" id="ARBA00005194"/>
    </source>
</evidence>
<accession>A0A229YZ23</accession>
<feature type="transmembrane region" description="Helical" evidence="13">
    <location>
        <begin position="7"/>
        <end position="31"/>
    </location>
</feature>
<comment type="caution">
    <text evidence="13">Lacks conserved residue(s) required for the propagation of feature annotation.</text>
</comment>
<evidence type="ECO:0000256" key="7">
    <source>
        <dbReference type="ARBA" id="ARBA00022832"/>
    </source>
</evidence>
<comment type="pathway">
    <text evidence="2 13">Lipid metabolism; fatty acid biosynthesis.</text>
</comment>
<comment type="similarity">
    <text evidence="3 13">Belongs to the very long-chain fatty acids dehydratase HACD family.</text>
</comment>
<dbReference type="GO" id="GO:0030148">
    <property type="term" value="P:sphingolipid biosynthetic process"/>
    <property type="evidence" value="ECO:0007669"/>
    <property type="project" value="TreeGrafter"/>
</dbReference>
<dbReference type="EMBL" id="NIDN02000023">
    <property type="protein sequence ID" value="RLL99912.1"/>
    <property type="molecule type" value="Genomic_DNA"/>
</dbReference>
<evidence type="ECO:0000313" key="15">
    <source>
        <dbReference type="Proteomes" id="UP000215289"/>
    </source>
</evidence>
<dbReference type="PANTHER" id="PTHR11035">
    <property type="entry name" value="VERY-LONG-CHAIN (3R)-3-HYDROXYACYL-COA DEHYDRATASE"/>
    <property type="match status" value="1"/>
</dbReference>
<keyword evidence="9 13" id="KW-0443">Lipid metabolism</keyword>
<keyword evidence="6 13" id="KW-0812">Transmembrane</keyword>
<gene>
    <name evidence="14" type="ORF">CFD26_108101</name>
</gene>
<evidence type="ECO:0000256" key="13">
    <source>
        <dbReference type="RuleBase" id="RU363109"/>
    </source>
</evidence>
<keyword evidence="12 13" id="KW-0456">Lyase</keyword>
<name>A0A229YZ23_9EURO</name>
<evidence type="ECO:0000256" key="11">
    <source>
        <dbReference type="ARBA" id="ARBA00023160"/>
    </source>
</evidence>
<evidence type="ECO:0000256" key="1">
    <source>
        <dbReference type="ARBA" id="ARBA00004141"/>
    </source>
</evidence>
<proteinExistence type="inferred from homology"/>
<evidence type="ECO:0000256" key="5">
    <source>
        <dbReference type="ARBA" id="ARBA00022516"/>
    </source>
</evidence>
<dbReference type="GO" id="GO:0030497">
    <property type="term" value="P:fatty acid elongation"/>
    <property type="evidence" value="ECO:0007669"/>
    <property type="project" value="TreeGrafter"/>
</dbReference>
<dbReference type="Pfam" id="PF04387">
    <property type="entry name" value="PTPLA"/>
    <property type="match status" value="1"/>
</dbReference>
<feature type="transmembrane region" description="Helical" evidence="13">
    <location>
        <begin position="148"/>
        <end position="167"/>
    </location>
</feature>
<keyword evidence="8 13" id="KW-1133">Transmembrane helix</keyword>
<keyword evidence="11 13" id="KW-0275">Fatty acid biosynthesis</keyword>
<evidence type="ECO:0000256" key="8">
    <source>
        <dbReference type="ARBA" id="ARBA00022989"/>
    </source>
</evidence>
<dbReference type="PANTHER" id="PTHR11035:SF24">
    <property type="entry name" value="VERY-LONG-CHAIN (3R)-3-HYDROXYACYL-COA DEHYDRATASE"/>
    <property type="match status" value="1"/>
</dbReference>
<protein>
    <recommendedName>
        <fullName evidence="4 13">Very-long-chain (3R)-3-hydroxyacyl-CoA dehydratase</fullName>
        <ecNumber evidence="4 13">4.2.1.134</ecNumber>
    </recommendedName>
</protein>
<comment type="caution">
    <text evidence="14">The sequence shown here is derived from an EMBL/GenBank/DDBJ whole genome shotgun (WGS) entry which is preliminary data.</text>
</comment>
<evidence type="ECO:0000313" key="14">
    <source>
        <dbReference type="EMBL" id="RLL99912.1"/>
    </source>
</evidence>
<dbReference type="GO" id="GO:0042761">
    <property type="term" value="P:very long-chain fatty acid biosynthetic process"/>
    <property type="evidence" value="ECO:0007669"/>
    <property type="project" value="TreeGrafter"/>
</dbReference>
<evidence type="ECO:0000256" key="6">
    <source>
        <dbReference type="ARBA" id="ARBA00022692"/>
    </source>
</evidence>
<keyword evidence="15" id="KW-1185">Reference proteome</keyword>
<evidence type="ECO:0000256" key="3">
    <source>
        <dbReference type="ARBA" id="ARBA00007811"/>
    </source>
</evidence>
<reference evidence="14 15" key="1">
    <citation type="submission" date="2018-08" db="EMBL/GenBank/DDBJ databases">
        <title>Draft genome sequences of two Aspergillus turcosus clinical strains isolated from bronchoalveolar lavage fluid: one azole-susceptible and the other azole-resistant.</title>
        <authorList>
            <person name="Parent-Michaud M."/>
            <person name="Dufresne P.J."/>
            <person name="Fournier E."/>
            <person name="Martineau C."/>
            <person name="Moreira S."/>
            <person name="Perkins V."/>
            <person name="De Repentigny L."/>
            <person name="Dufresne S.F."/>
        </authorList>
    </citation>
    <scope>NUCLEOTIDE SEQUENCE [LARGE SCALE GENOMIC DNA]</scope>
    <source>
        <strain evidence="14">HMR AF 1038</strain>
    </source>
</reference>
<comment type="catalytic activity">
    <reaction evidence="13">
        <text>a very-long-chain (3R)-3-hydroxyacyl-CoA = a very-long-chain (2E)-enoyl-CoA + H2O</text>
        <dbReference type="Rhea" id="RHEA:45812"/>
        <dbReference type="ChEBI" id="CHEBI:15377"/>
        <dbReference type="ChEBI" id="CHEBI:83728"/>
        <dbReference type="ChEBI" id="CHEBI:85440"/>
        <dbReference type="EC" id="4.2.1.134"/>
    </reaction>
</comment>
<organism evidence="14 15">
    <name type="scientific">Aspergillus turcosus</name>
    <dbReference type="NCBI Taxonomy" id="1245748"/>
    <lineage>
        <taxon>Eukaryota</taxon>
        <taxon>Fungi</taxon>
        <taxon>Dikarya</taxon>
        <taxon>Ascomycota</taxon>
        <taxon>Pezizomycotina</taxon>
        <taxon>Eurotiomycetes</taxon>
        <taxon>Eurotiomycetidae</taxon>
        <taxon>Eurotiales</taxon>
        <taxon>Aspergillaceae</taxon>
        <taxon>Aspergillus</taxon>
        <taxon>Aspergillus subgen. Fumigati</taxon>
    </lineage>
</organism>
<dbReference type="GO" id="GO:0102158">
    <property type="term" value="F:very-long-chain (3R)-3-hydroxyacyl-CoA dehydratase activity"/>
    <property type="evidence" value="ECO:0007669"/>
    <property type="project" value="UniProtKB-EC"/>
</dbReference>
<evidence type="ECO:0000256" key="12">
    <source>
        <dbReference type="ARBA" id="ARBA00023239"/>
    </source>
</evidence>
<dbReference type="GO" id="GO:0005789">
    <property type="term" value="C:endoplasmic reticulum membrane"/>
    <property type="evidence" value="ECO:0007669"/>
    <property type="project" value="UniProtKB-SubCell"/>
</dbReference>
<dbReference type="InterPro" id="IPR007482">
    <property type="entry name" value="Tyr_Pase-like_PTPLA"/>
</dbReference>
<feature type="transmembrane region" description="Helical" evidence="13">
    <location>
        <begin position="179"/>
        <end position="200"/>
    </location>
</feature>
<keyword evidence="10 13" id="KW-0472">Membrane</keyword>